<sequence length="232" mass="24252">MTAALLAIVVRLLPDHEWRRAMLAEFASLEGAGARRRFAVGCARAVAATAGVRLRLAGLCLVAAVPLLLMTAPGGQHNTTGYWFTGIVTVLCIAAVLRLSARDEARGVAFVAVTAGLLWWAALLASSEVRSHPQWALAVGLAAVIVAARRGREIAALGTAFATCLAIFVVSVGTYHALPRLAPDIAPANATDPLLENRIESTDPYVAELLLAALLGVALIGAARRPRPELPG</sequence>
<dbReference type="RefSeq" id="WP_270043742.1">
    <property type="nucleotide sequence ID" value="NZ_JAPDOD010000034.1"/>
</dbReference>
<gene>
    <name evidence="2" type="ORF">OM076_29735</name>
</gene>
<keyword evidence="1" id="KW-0812">Transmembrane</keyword>
<accession>A0A9X3S3C8</accession>
<comment type="caution">
    <text evidence="2">The sequence shown here is derived from an EMBL/GenBank/DDBJ whole genome shotgun (WGS) entry which is preliminary data.</text>
</comment>
<feature type="transmembrane region" description="Helical" evidence="1">
    <location>
        <begin position="205"/>
        <end position="223"/>
    </location>
</feature>
<feature type="transmembrane region" description="Helical" evidence="1">
    <location>
        <begin position="45"/>
        <end position="69"/>
    </location>
</feature>
<keyword evidence="3" id="KW-1185">Reference proteome</keyword>
<evidence type="ECO:0000313" key="2">
    <source>
        <dbReference type="EMBL" id="MDA0164489.1"/>
    </source>
</evidence>
<feature type="transmembrane region" description="Helical" evidence="1">
    <location>
        <begin position="81"/>
        <end position="101"/>
    </location>
</feature>
<feature type="transmembrane region" description="Helical" evidence="1">
    <location>
        <begin position="155"/>
        <end position="178"/>
    </location>
</feature>
<protein>
    <submittedName>
        <fullName evidence="2">Uncharacterized protein</fullName>
    </submittedName>
</protein>
<reference evidence="2" key="1">
    <citation type="submission" date="2022-10" db="EMBL/GenBank/DDBJ databases">
        <title>The WGS of Solirubrobacter ginsenosidimutans DSM 21036.</title>
        <authorList>
            <person name="Jiang Z."/>
        </authorList>
    </citation>
    <scope>NUCLEOTIDE SEQUENCE</scope>
    <source>
        <strain evidence="2">DSM 21036</strain>
    </source>
</reference>
<evidence type="ECO:0000256" key="1">
    <source>
        <dbReference type="SAM" id="Phobius"/>
    </source>
</evidence>
<proteinExistence type="predicted"/>
<feature type="transmembrane region" description="Helical" evidence="1">
    <location>
        <begin position="108"/>
        <end position="126"/>
    </location>
</feature>
<keyword evidence="1" id="KW-1133">Transmembrane helix</keyword>
<name>A0A9X3S3C8_9ACTN</name>
<dbReference type="Proteomes" id="UP001149140">
    <property type="component" value="Unassembled WGS sequence"/>
</dbReference>
<feature type="transmembrane region" description="Helical" evidence="1">
    <location>
        <begin position="132"/>
        <end position="148"/>
    </location>
</feature>
<evidence type="ECO:0000313" key="3">
    <source>
        <dbReference type="Proteomes" id="UP001149140"/>
    </source>
</evidence>
<keyword evidence="1" id="KW-0472">Membrane</keyword>
<dbReference type="AlphaFoldDB" id="A0A9X3S3C8"/>
<dbReference type="EMBL" id="JAPDOD010000034">
    <property type="protein sequence ID" value="MDA0164489.1"/>
    <property type="molecule type" value="Genomic_DNA"/>
</dbReference>
<organism evidence="2 3">
    <name type="scientific">Solirubrobacter ginsenosidimutans</name>
    <dbReference type="NCBI Taxonomy" id="490573"/>
    <lineage>
        <taxon>Bacteria</taxon>
        <taxon>Bacillati</taxon>
        <taxon>Actinomycetota</taxon>
        <taxon>Thermoleophilia</taxon>
        <taxon>Solirubrobacterales</taxon>
        <taxon>Solirubrobacteraceae</taxon>
        <taxon>Solirubrobacter</taxon>
    </lineage>
</organism>